<name>A0ABR1Q3M4_9PEZI</name>
<feature type="region of interest" description="Disordered" evidence="1">
    <location>
        <begin position="1"/>
        <end position="76"/>
    </location>
</feature>
<dbReference type="GeneID" id="92080216"/>
<feature type="compositionally biased region" description="Basic and acidic residues" evidence="1">
    <location>
        <begin position="1"/>
        <end position="27"/>
    </location>
</feature>
<accession>A0ABR1Q3M4</accession>
<dbReference type="EMBL" id="JAQQWE010000007">
    <property type="protein sequence ID" value="KAK7946611.1"/>
    <property type="molecule type" value="Genomic_DNA"/>
</dbReference>
<reference evidence="2 3" key="1">
    <citation type="submission" date="2023-01" db="EMBL/GenBank/DDBJ databases">
        <title>Analysis of 21 Apiospora genomes using comparative genomics revels a genus with tremendous synthesis potential of carbohydrate active enzymes and secondary metabolites.</title>
        <authorList>
            <person name="Sorensen T."/>
        </authorList>
    </citation>
    <scope>NUCLEOTIDE SEQUENCE [LARGE SCALE GENOMIC DNA]</scope>
    <source>
        <strain evidence="2 3">CBS 24483</strain>
    </source>
</reference>
<keyword evidence="3" id="KW-1185">Reference proteome</keyword>
<dbReference type="PANTHER" id="PTHR39475:SF1">
    <property type="entry name" value="CONIDIATION-SPECIFIC PROTEIN 6"/>
    <property type="match status" value="1"/>
</dbReference>
<evidence type="ECO:0000313" key="3">
    <source>
        <dbReference type="Proteomes" id="UP001391051"/>
    </source>
</evidence>
<feature type="compositionally biased region" description="Basic and acidic residues" evidence="1">
    <location>
        <begin position="34"/>
        <end position="56"/>
    </location>
</feature>
<evidence type="ECO:0000256" key="1">
    <source>
        <dbReference type="SAM" id="MobiDB-lite"/>
    </source>
</evidence>
<sequence>MPDNTEHERFEEGKENSHLATDSKDQRSIANRLGAEEQKDEGKNETLETQQTKEDPTLPARAHGNKPSRGAEIDAEIQAEEEEMLAKKKGNNMPGKKN</sequence>
<protein>
    <submittedName>
        <fullName evidence="2">Uncharacterized protein</fullName>
    </submittedName>
</protein>
<comment type="caution">
    <text evidence="2">The sequence shown here is derived from an EMBL/GenBank/DDBJ whole genome shotgun (WGS) entry which is preliminary data.</text>
</comment>
<proteinExistence type="predicted"/>
<dbReference type="RefSeq" id="XP_066696645.1">
    <property type="nucleotide sequence ID" value="XM_066847154.1"/>
</dbReference>
<dbReference type="Proteomes" id="UP001391051">
    <property type="component" value="Unassembled WGS sequence"/>
</dbReference>
<organism evidence="2 3">
    <name type="scientific">Apiospora aurea</name>
    <dbReference type="NCBI Taxonomy" id="335848"/>
    <lineage>
        <taxon>Eukaryota</taxon>
        <taxon>Fungi</taxon>
        <taxon>Dikarya</taxon>
        <taxon>Ascomycota</taxon>
        <taxon>Pezizomycotina</taxon>
        <taxon>Sordariomycetes</taxon>
        <taxon>Xylariomycetidae</taxon>
        <taxon>Amphisphaeriales</taxon>
        <taxon>Apiosporaceae</taxon>
        <taxon>Apiospora</taxon>
    </lineage>
</organism>
<gene>
    <name evidence="2" type="ORF">PG986_010932</name>
</gene>
<dbReference type="PANTHER" id="PTHR39475">
    <property type="entry name" value="CONIDIATION-SPECIFIC PROTEIN 6"/>
    <property type="match status" value="1"/>
</dbReference>
<evidence type="ECO:0000313" key="2">
    <source>
        <dbReference type="EMBL" id="KAK7946611.1"/>
    </source>
</evidence>